<protein>
    <submittedName>
        <fullName evidence="1">Uncharacterized protein</fullName>
    </submittedName>
</protein>
<sequence length="159" mass="18117">RKHFLDKGTTVVSDTLLPFYNATNATAGKDHKKRMILNDNQTPGEFHVNVSGDYLVQLNITVVDNMKTLETTSTRNNENYFLALFLNGQAMLACQQGGFRCPHLNHHASSKYKICNIIGLLELKKGDIMDIRTMEPNITVRMENLRKSYFRVVLLSKIK</sequence>
<accession>A0A0B7ACQ2</accession>
<reference evidence="1" key="1">
    <citation type="submission" date="2014-12" db="EMBL/GenBank/DDBJ databases">
        <title>Insight into the proteome of Arion vulgaris.</title>
        <authorList>
            <person name="Aradska J."/>
            <person name="Bulat T."/>
            <person name="Smidak R."/>
            <person name="Sarate P."/>
            <person name="Gangsoo J."/>
            <person name="Sialana F."/>
            <person name="Bilban M."/>
            <person name="Lubec G."/>
        </authorList>
    </citation>
    <scope>NUCLEOTIDE SEQUENCE</scope>
    <source>
        <tissue evidence="1">Skin</tissue>
    </source>
</reference>
<dbReference type="InterPro" id="IPR008983">
    <property type="entry name" value="Tumour_necrosis_fac-like_dom"/>
</dbReference>
<dbReference type="EMBL" id="HACG01031934">
    <property type="protein sequence ID" value="CEK78799.1"/>
    <property type="molecule type" value="Transcribed_RNA"/>
</dbReference>
<evidence type="ECO:0000313" key="1">
    <source>
        <dbReference type="EMBL" id="CEK78799.1"/>
    </source>
</evidence>
<dbReference type="SUPFAM" id="SSF49842">
    <property type="entry name" value="TNF-like"/>
    <property type="match status" value="1"/>
</dbReference>
<organism evidence="1">
    <name type="scientific">Arion vulgaris</name>
    <dbReference type="NCBI Taxonomy" id="1028688"/>
    <lineage>
        <taxon>Eukaryota</taxon>
        <taxon>Metazoa</taxon>
        <taxon>Spiralia</taxon>
        <taxon>Lophotrochozoa</taxon>
        <taxon>Mollusca</taxon>
        <taxon>Gastropoda</taxon>
        <taxon>Heterobranchia</taxon>
        <taxon>Euthyneura</taxon>
        <taxon>Panpulmonata</taxon>
        <taxon>Eupulmonata</taxon>
        <taxon>Stylommatophora</taxon>
        <taxon>Helicina</taxon>
        <taxon>Arionoidea</taxon>
        <taxon>Arionidae</taxon>
        <taxon>Arion</taxon>
    </lineage>
</organism>
<name>A0A0B7ACQ2_9EUPU</name>
<proteinExistence type="predicted"/>
<gene>
    <name evidence="1" type="primary">ORF111966</name>
</gene>
<dbReference type="AlphaFoldDB" id="A0A0B7ACQ2"/>
<dbReference type="Gene3D" id="2.60.120.40">
    <property type="match status" value="1"/>
</dbReference>
<feature type="non-terminal residue" evidence="1">
    <location>
        <position position="1"/>
    </location>
</feature>